<evidence type="ECO:0000256" key="4">
    <source>
        <dbReference type="ARBA" id="ARBA00022490"/>
    </source>
</evidence>
<keyword evidence="6" id="KW-0053">Apoptosis</keyword>
<evidence type="ECO:0000256" key="10">
    <source>
        <dbReference type="ARBA" id="ARBA00022786"/>
    </source>
</evidence>
<dbReference type="AlphaFoldDB" id="A0A1Q3AM41"/>
<evidence type="ECO:0000256" key="1">
    <source>
        <dbReference type="ARBA" id="ARBA00004123"/>
    </source>
</evidence>
<evidence type="ECO:0000256" key="7">
    <source>
        <dbReference type="ARBA" id="ARBA00022737"/>
    </source>
</evidence>
<dbReference type="FunCoup" id="A0A1Q3AM41">
    <property type="interactions" value="2364"/>
</dbReference>
<proteinExistence type="inferred from homology"/>
<evidence type="ECO:0000256" key="2">
    <source>
        <dbReference type="ARBA" id="ARBA00004496"/>
    </source>
</evidence>
<gene>
    <name evidence="19" type="ORF">CFOL_v3_00296</name>
</gene>
<keyword evidence="11" id="KW-0156">Chromatin regulator</keyword>
<keyword evidence="14" id="KW-0131">Cell cycle</keyword>
<keyword evidence="7" id="KW-0677">Repeat</keyword>
<dbReference type="GO" id="GO:0006325">
    <property type="term" value="P:chromatin organization"/>
    <property type="evidence" value="ECO:0007669"/>
    <property type="project" value="UniProtKB-KW"/>
</dbReference>
<dbReference type="InterPro" id="IPR010358">
    <property type="entry name" value="BRE"/>
</dbReference>
<evidence type="ECO:0000256" key="12">
    <source>
        <dbReference type="ARBA" id="ARBA00023204"/>
    </source>
</evidence>
<evidence type="ECO:0000256" key="13">
    <source>
        <dbReference type="ARBA" id="ARBA00023242"/>
    </source>
</evidence>
<keyword evidence="4" id="KW-0963">Cytoplasm</keyword>
<keyword evidence="12" id="KW-0234">DNA repair</keyword>
<keyword evidence="13" id="KW-0539">Nucleus</keyword>
<accession>A0A1Q3AM41</accession>
<dbReference type="GO" id="GO:0051301">
    <property type="term" value="P:cell division"/>
    <property type="evidence" value="ECO:0007669"/>
    <property type="project" value="UniProtKB-KW"/>
</dbReference>
<evidence type="ECO:0000256" key="16">
    <source>
        <dbReference type="ARBA" id="ARBA00032491"/>
    </source>
</evidence>
<evidence type="ECO:0000256" key="15">
    <source>
        <dbReference type="ARBA" id="ARBA00025766"/>
    </source>
</evidence>
<name>A0A1Q3AM41_CEPFO</name>
<dbReference type="PANTHER" id="PTHR15189:SF7">
    <property type="entry name" value="BRISC AND BRCA1-A COMPLEX MEMBER 2"/>
    <property type="match status" value="1"/>
</dbReference>
<evidence type="ECO:0000256" key="14">
    <source>
        <dbReference type="ARBA" id="ARBA00023306"/>
    </source>
</evidence>
<comment type="similarity">
    <text evidence="15">Belongs to the BABAM2 family.</text>
</comment>
<keyword evidence="10" id="KW-0833">Ubl conjugation pathway</keyword>
<dbReference type="STRING" id="3775.A0A1Q3AM41"/>
<evidence type="ECO:0000256" key="17">
    <source>
        <dbReference type="ARBA" id="ARBA00032630"/>
    </source>
</evidence>
<evidence type="ECO:0000256" key="5">
    <source>
        <dbReference type="ARBA" id="ARBA00022618"/>
    </source>
</evidence>
<keyword evidence="18" id="KW-1133">Transmembrane helix</keyword>
<evidence type="ECO:0000256" key="18">
    <source>
        <dbReference type="SAM" id="Phobius"/>
    </source>
</evidence>
<dbReference type="GO" id="GO:0006302">
    <property type="term" value="P:double-strand break repair"/>
    <property type="evidence" value="ECO:0007669"/>
    <property type="project" value="TreeGrafter"/>
</dbReference>
<feature type="transmembrane region" description="Helical" evidence="18">
    <location>
        <begin position="292"/>
        <end position="309"/>
    </location>
</feature>
<evidence type="ECO:0000313" key="20">
    <source>
        <dbReference type="Proteomes" id="UP000187406"/>
    </source>
</evidence>
<dbReference type="Proteomes" id="UP000187406">
    <property type="component" value="Unassembled WGS sequence"/>
</dbReference>
<sequence>MSNKEFPPFISAQLQYLFKHYRSPLKVEQAWSGSKYNPGILDRFTLLIPYCLDFIKWDIIYNSESPNAAPDVIFGPGDEDFHPFHAISGGGGGDFKSLKNSLSDWSNKDPTRLLILIQALRDQYLAYQKKCVGEVDDDRLKFEMSTMLSREGIEMYLSMGIDKPEEVKFAVPLLDMNINKMVFGCPWRQPQKIYLQVVYPVSRKYVSVPSAPRLKLVSTSELRTLFSVDDVKLPPWMDEMCMAEYLPHLEESLERQISEAVSLIDVRRRFIEALEPLFGRPLEADPFFCRKAAFLATSGVFTFLVYFYISTQFPKQQPALILQSTQHFHPQGTAIKSPLMKNYPWSPRWEASQMAERIFEYLVEESSNFKRYCNEPQPQH</sequence>
<keyword evidence="9" id="KW-0498">Mitosis</keyword>
<keyword evidence="5" id="KW-0132">Cell division</keyword>
<evidence type="ECO:0000256" key="6">
    <source>
        <dbReference type="ARBA" id="ARBA00022703"/>
    </source>
</evidence>
<keyword evidence="18" id="KW-0472">Membrane</keyword>
<keyword evidence="8" id="KW-0227">DNA damage</keyword>
<dbReference type="GO" id="GO:0005737">
    <property type="term" value="C:cytoplasm"/>
    <property type="evidence" value="ECO:0007669"/>
    <property type="project" value="UniProtKB-SubCell"/>
</dbReference>
<evidence type="ECO:0000256" key="9">
    <source>
        <dbReference type="ARBA" id="ARBA00022776"/>
    </source>
</evidence>
<dbReference type="Pfam" id="PF06113">
    <property type="entry name" value="BRE"/>
    <property type="match status" value="1"/>
</dbReference>
<evidence type="ECO:0000256" key="11">
    <source>
        <dbReference type="ARBA" id="ARBA00022853"/>
    </source>
</evidence>
<evidence type="ECO:0000313" key="19">
    <source>
        <dbReference type="EMBL" id="GAV56754.1"/>
    </source>
</evidence>
<dbReference type="InParanoid" id="A0A1Q3AM41"/>
<reference evidence="20" key="1">
    <citation type="submission" date="2016-04" db="EMBL/GenBank/DDBJ databases">
        <title>Cephalotus genome sequencing.</title>
        <authorList>
            <person name="Fukushima K."/>
            <person name="Hasebe M."/>
            <person name="Fang X."/>
        </authorList>
    </citation>
    <scope>NUCLEOTIDE SEQUENCE [LARGE SCALE GENOMIC DNA]</scope>
    <source>
        <strain evidence="20">cv. St1</strain>
    </source>
</reference>
<comment type="subcellular location">
    <subcellularLocation>
        <location evidence="2">Cytoplasm</location>
    </subcellularLocation>
    <subcellularLocation>
        <location evidence="1">Nucleus</location>
    </subcellularLocation>
</comment>
<evidence type="ECO:0000256" key="8">
    <source>
        <dbReference type="ARBA" id="ARBA00022763"/>
    </source>
</evidence>
<dbReference type="GO" id="GO:0070552">
    <property type="term" value="C:BRISC complex"/>
    <property type="evidence" value="ECO:0007669"/>
    <property type="project" value="InterPro"/>
</dbReference>
<dbReference type="OrthoDB" id="538811at2759"/>
<dbReference type="PANTHER" id="PTHR15189">
    <property type="entry name" value="BRISC AND BRCA1-A COMPLEX MEMBER 2"/>
    <property type="match status" value="1"/>
</dbReference>
<keyword evidence="20" id="KW-1185">Reference proteome</keyword>
<protein>
    <recommendedName>
        <fullName evidence="3">BRISC and BRCA1-A complex member 2</fullName>
    </recommendedName>
    <alternativeName>
        <fullName evidence="16">BRCA1-A complex subunit BRE</fullName>
    </alternativeName>
    <alternativeName>
        <fullName evidence="17">BRCA1/BRCA2-containing complex subunit 45</fullName>
    </alternativeName>
</protein>
<keyword evidence="18" id="KW-0812">Transmembrane</keyword>
<dbReference type="EMBL" id="BDDD01000005">
    <property type="protein sequence ID" value="GAV56754.1"/>
    <property type="molecule type" value="Genomic_DNA"/>
</dbReference>
<evidence type="ECO:0000256" key="3">
    <source>
        <dbReference type="ARBA" id="ARBA00019438"/>
    </source>
</evidence>
<comment type="caution">
    <text evidence="19">The sequence shown here is derived from an EMBL/GenBank/DDBJ whole genome shotgun (WGS) entry which is preliminary data.</text>
</comment>
<organism evidence="19 20">
    <name type="scientific">Cephalotus follicularis</name>
    <name type="common">Albany pitcher plant</name>
    <dbReference type="NCBI Taxonomy" id="3775"/>
    <lineage>
        <taxon>Eukaryota</taxon>
        <taxon>Viridiplantae</taxon>
        <taxon>Streptophyta</taxon>
        <taxon>Embryophyta</taxon>
        <taxon>Tracheophyta</taxon>
        <taxon>Spermatophyta</taxon>
        <taxon>Magnoliopsida</taxon>
        <taxon>eudicotyledons</taxon>
        <taxon>Gunneridae</taxon>
        <taxon>Pentapetalae</taxon>
        <taxon>rosids</taxon>
        <taxon>fabids</taxon>
        <taxon>Oxalidales</taxon>
        <taxon>Cephalotaceae</taxon>
        <taxon>Cephalotus</taxon>
    </lineage>
</organism>